<dbReference type="NCBIfam" id="TIGR03355">
    <property type="entry name" value="VI_chp_2"/>
    <property type="match status" value="1"/>
</dbReference>
<accession>A0A1C3WJV0</accession>
<dbReference type="Pfam" id="PF18945">
    <property type="entry name" value="VipB_2"/>
    <property type="match status" value="1"/>
</dbReference>
<dbReference type="PANTHER" id="PTHR35565">
    <property type="entry name" value="CYTOPLASMIC PROTEIN-RELATED"/>
    <property type="match status" value="1"/>
</dbReference>
<evidence type="ECO:0000259" key="1">
    <source>
        <dbReference type="Pfam" id="PF05943"/>
    </source>
</evidence>
<dbReference type="PANTHER" id="PTHR35565:SF3">
    <property type="entry name" value="TYPE VI SECRETION SYSTEM SHEATH PROTEIN TSSC1"/>
    <property type="match status" value="1"/>
</dbReference>
<feature type="domain" description="TssC1 C-terminal" evidence="2">
    <location>
        <begin position="338"/>
        <end position="447"/>
    </location>
</feature>
<evidence type="ECO:0000259" key="2">
    <source>
        <dbReference type="Pfam" id="PF18945"/>
    </source>
</evidence>
<dbReference type="InterPro" id="IPR010269">
    <property type="entry name" value="T6SS_TssC-like"/>
</dbReference>
<dbReference type="Proteomes" id="UP000199205">
    <property type="component" value="Unassembled WGS sequence"/>
</dbReference>
<evidence type="ECO:0000313" key="4">
    <source>
        <dbReference type="Proteomes" id="UP000199205"/>
    </source>
</evidence>
<reference evidence="3 4" key="1">
    <citation type="submission" date="2016-08" db="EMBL/GenBank/DDBJ databases">
        <authorList>
            <person name="Seilhamer J.J."/>
        </authorList>
    </citation>
    <scope>NUCLEOTIDE SEQUENCE [LARGE SCALE GENOMIC DNA]</scope>
    <source>
        <strain evidence="3 4">P1-7</strain>
    </source>
</reference>
<dbReference type="AlphaFoldDB" id="A0A1C3WJV0"/>
<gene>
    <name evidence="3" type="ORF">GA0061101_11298</name>
</gene>
<name>A0A1C3WJV0_9HYPH</name>
<dbReference type="EMBL" id="FMAF01000012">
    <property type="protein sequence ID" value="SCB40004.1"/>
    <property type="molecule type" value="Genomic_DNA"/>
</dbReference>
<feature type="domain" description="TssC1 N-terminal" evidence="1">
    <location>
        <begin position="18"/>
        <end position="328"/>
    </location>
</feature>
<proteinExistence type="predicted"/>
<protein>
    <submittedName>
        <fullName evidence="3">Type VI secretion system protein ImpD</fullName>
    </submittedName>
</protein>
<evidence type="ECO:0000313" key="3">
    <source>
        <dbReference type="EMBL" id="SCB40004.1"/>
    </source>
</evidence>
<dbReference type="Pfam" id="PF05943">
    <property type="entry name" value="VipB"/>
    <property type="match status" value="1"/>
</dbReference>
<dbReference type="InterPro" id="IPR044031">
    <property type="entry name" value="TssC1_N"/>
</dbReference>
<dbReference type="InterPro" id="IPR044032">
    <property type="entry name" value="TssC1_C"/>
</dbReference>
<organism evidence="3 4">
    <name type="scientific">Rhizobium lusitanum</name>
    <dbReference type="NCBI Taxonomy" id="293958"/>
    <lineage>
        <taxon>Bacteria</taxon>
        <taxon>Pseudomonadati</taxon>
        <taxon>Pseudomonadota</taxon>
        <taxon>Alphaproteobacteria</taxon>
        <taxon>Hyphomicrobiales</taxon>
        <taxon>Rhizobiaceae</taxon>
        <taxon>Rhizobium/Agrobacterium group</taxon>
        <taxon>Rhizobium</taxon>
    </lineage>
</organism>
<sequence length="467" mass="51965">MIATTMESRAAWPRQVHRVIAMIDDALNRQVNAILHHPEFQAMEARWRGLAMLVHHTGQSDDVKIKLLSVSWAQLSRHLERTTDFDQSHLFELVYSREFGMPGGEPFGLLIGDYELSPQDPSGGDTIGALTQIGMAAAAAFCPFVAAASPQAIGLQHFNELNRVQDFSWLAYDPTRIRWNGLRAREDSRFLGLVAPRILMRSPYEAFARERDDQFPFRENIAADGSTLLWGNGAFAFAMIVIRNFIESGWFADIRGVTQDAVDGGLLSPQELAPYDLGTESHGLSQQAPVEIRLTNTQEQQLCELGLVPVATTYLSSSVIFNSNQSLHAPPHYSSEQARQNARIAAMLQYVLCASRFSHYLKVIMRDEIGRLADTVSIERKLNDWLSSYTLGNDDADVPLRIRFPLRSAGITVDEIPGKPGMFACTVRLQPHFQLDDVSTSFHLIAEVANSTQAPSRPANAPQRMSA</sequence>